<protein>
    <submittedName>
        <fullName evidence="2">Hypothetical_protein</fullName>
    </submittedName>
</protein>
<sequence>MNFKVNLQEISDFCLGIRIQDIVLLCSIAGKQFVKNLKGAAAYIKNRTRSGRIHVEQSAPSAVFRIRQLQAYIQMRVEETMFMYCEYYLNDIFVQINTLADS</sequence>
<dbReference type="AlphaFoldDB" id="A0AA86P7Y9"/>
<accession>A0AA86P7Y9</accession>
<evidence type="ECO:0000313" key="2">
    <source>
        <dbReference type="EMBL" id="CAL6104251.1"/>
    </source>
</evidence>
<name>A0AA86P7Y9_9EUKA</name>
<reference evidence="1" key="1">
    <citation type="submission" date="2023-06" db="EMBL/GenBank/DDBJ databases">
        <authorList>
            <person name="Kurt Z."/>
        </authorList>
    </citation>
    <scope>NUCLEOTIDE SEQUENCE</scope>
</reference>
<proteinExistence type="predicted"/>
<reference evidence="2 3" key="2">
    <citation type="submission" date="2024-07" db="EMBL/GenBank/DDBJ databases">
        <authorList>
            <person name="Akdeniz Z."/>
        </authorList>
    </citation>
    <scope>NUCLEOTIDE SEQUENCE [LARGE SCALE GENOMIC DNA]</scope>
</reference>
<dbReference type="EMBL" id="CAXDID020000581">
    <property type="protein sequence ID" value="CAL6104251.1"/>
    <property type="molecule type" value="Genomic_DNA"/>
</dbReference>
<keyword evidence="3" id="KW-1185">Reference proteome</keyword>
<comment type="caution">
    <text evidence="1">The sequence shown here is derived from an EMBL/GenBank/DDBJ whole genome shotgun (WGS) entry which is preliminary data.</text>
</comment>
<evidence type="ECO:0000313" key="1">
    <source>
        <dbReference type="EMBL" id="CAI9933772.1"/>
    </source>
</evidence>
<organism evidence="1">
    <name type="scientific">Hexamita inflata</name>
    <dbReference type="NCBI Taxonomy" id="28002"/>
    <lineage>
        <taxon>Eukaryota</taxon>
        <taxon>Metamonada</taxon>
        <taxon>Diplomonadida</taxon>
        <taxon>Hexamitidae</taxon>
        <taxon>Hexamitinae</taxon>
        <taxon>Hexamita</taxon>
    </lineage>
</organism>
<evidence type="ECO:0000313" key="3">
    <source>
        <dbReference type="Proteomes" id="UP001642409"/>
    </source>
</evidence>
<dbReference type="Proteomes" id="UP001642409">
    <property type="component" value="Unassembled WGS sequence"/>
</dbReference>
<dbReference type="EMBL" id="CATOUU010000549">
    <property type="protein sequence ID" value="CAI9933772.1"/>
    <property type="molecule type" value="Genomic_DNA"/>
</dbReference>
<gene>
    <name evidence="1" type="ORF">HINF_LOCUS21417</name>
    <name evidence="2" type="ORF">HINF_LOCUS72692</name>
</gene>